<reference evidence="2 3" key="1">
    <citation type="journal article" date="2011" name="J. Bacteriol.">
        <title>Complete genome sequences of two hemotropic Mycoplasmas, Mycoplasma haemofelis strain Ohio2 and Mycoplasma suis strain Illinois.</title>
        <authorList>
            <person name="Messick J.B."/>
            <person name="Santos A.P."/>
            <person name="Guimaraes A.M."/>
        </authorList>
    </citation>
    <scope>NUCLEOTIDE SEQUENCE [LARGE SCALE GENOMIC DNA]</scope>
    <source>
        <strain evidence="2 3">Illinois</strain>
    </source>
</reference>
<dbReference type="EMBL" id="CP002525">
    <property type="protein sequence ID" value="ADX98285.1"/>
    <property type="molecule type" value="Genomic_DNA"/>
</dbReference>
<keyword evidence="3" id="KW-1185">Reference proteome</keyword>
<name>F0QS15_MYCSL</name>
<dbReference type="STRING" id="768700.MSU_0760"/>
<dbReference type="RefSeq" id="WP_013610117.1">
    <property type="nucleotide sequence ID" value="NC_015155.1"/>
</dbReference>
<feature type="compositionally biased region" description="Polar residues" evidence="1">
    <location>
        <begin position="46"/>
        <end position="60"/>
    </location>
</feature>
<feature type="compositionally biased region" description="Polar residues" evidence="1">
    <location>
        <begin position="107"/>
        <end position="119"/>
    </location>
</feature>
<feature type="region of interest" description="Disordered" evidence="1">
    <location>
        <begin position="45"/>
        <end position="122"/>
    </location>
</feature>
<dbReference type="AlphaFoldDB" id="F0QS15"/>
<feature type="compositionally biased region" description="Polar residues" evidence="1">
    <location>
        <begin position="87"/>
        <end position="99"/>
    </location>
</feature>
<dbReference type="HOGENOM" id="CLU_1600903_0_0_14"/>
<gene>
    <name evidence="2" type="ordered locus">MSU_0760</name>
</gene>
<dbReference type="KEGG" id="mss:MSU_0760"/>
<evidence type="ECO:0000256" key="1">
    <source>
        <dbReference type="SAM" id="MobiDB-lite"/>
    </source>
</evidence>
<evidence type="ECO:0000313" key="2">
    <source>
        <dbReference type="EMBL" id="ADX98285.1"/>
    </source>
</evidence>
<sequence length="166" mass="17950">MFNLGLLTKGLVGLVSLGGVGGGLGSGLGAIFNNSEQPKVEVVKNQEINPNGGDSSTIKVNESPEQDQKFEENISSNKLRTEEDTKLLTQEGQTKNHSSLPREITSPKHQTSKKPNVSSVIPPLTEEEKNQEFAVRYVSGSNGSYCIHTWSWGKYMSGAFCYNAGS</sequence>
<protein>
    <submittedName>
        <fullName evidence="2">Uncharacterized protein</fullName>
    </submittedName>
</protein>
<organism evidence="2 3">
    <name type="scientific">Mycoplasma suis (strain Illinois)</name>
    <dbReference type="NCBI Taxonomy" id="768700"/>
    <lineage>
        <taxon>Bacteria</taxon>
        <taxon>Bacillati</taxon>
        <taxon>Mycoplasmatota</taxon>
        <taxon>Mollicutes</taxon>
        <taxon>Mycoplasmataceae</taxon>
        <taxon>Mycoplasma</taxon>
    </lineage>
</organism>
<evidence type="ECO:0000313" key="3">
    <source>
        <dbReference type="Proteomes" id="UP000007484"/>
    </source>
</evidence>
<accession>F0QS15</accession>
<dbReference type="Proteomes" id="UP000007484">
    <property type="component" value="Chromosome"/>
</dbReference>
<proteinExistence type="predicted"/>